<dbReference type="NCBIfam" id="TIGR02727">
    <property type="entry name" value="MTHFS_bact"/>
    <property type="match status" value="1"/>
</dbReference>
<sequence>MPDFASDAESSRAEKVALRTRLLAARRSKSPENLSSAALATRSTLLTAIRTQSPTVIAAYVPLGPEPGGPELPEALRSVHATPAPLPGPFHSAHSPVILLPVLLPDGDLDWALYESPSSLQSGARGLLEPVGRRLGVAAVSEASFVVVPALAVDRRGVRMGRGGGSYDRALARVAPTAFTVALLHDGELVDTVPAEPHDRRVGATITPTEGLSAPPDWTK</sequence>
<reference evidence="5 6" key="1">
    <citation type="submission" date="2021-01" db="EMBL/GenBank/DDBJ databases">
        <title>Whole genome shotgun sequence of Actinoplanes humidus NBRC 14915.</title>
        <authorList>
            <person name="Komaki H."/>
            <person name="Tamura T."/>
        </authorList>
    </citation>
    <scope>NUCLEOTIDE SEQUENCE [LARGE SCALE GENOMIC DNA]</scope>
    <source>
        <strain evidence="5 6">NBRC 14915</strain>
    </source>
</reference>
<evidence type="ECO:0000313" key="5">
    <source>
        <dbReference type="EMBL" id="GIE21097.1"/>
    </source>
</evidence>
<dbReference type="PANTHER" id="PTHR23407:SF1">
    <property type="entry name" value="5-FORMYLTETRAHYDROFOLATE CYCLO-LIGASE"/>
    <property type="match status" value="1"/>
</dbReference>
<dbReference type="InterPro" id="IPR002698">
    <property type="entry name" value="FTHF_cligase"/>
</dbReference>
<evidence type="ECO:0000256" key="4">
    <source>
        <dbReference type="RuleBase" id="RU361279"/>
    </source>
</evidence>
<dbReference type="PIRSF" id="PIRSF006806">
    <property type="entry name" value="FTHF_cligase"/>
    <property type="match status" value="1"/>
</dbReference>
<comment type="catalytic activity">
    <reaction evidence="4">
        <text>(6S)-5-formyl-5,6,7,8-tetrahydrofolate + ATP = (6R)-5,10-methenyltetrahydrofolate + ADP + phosphate</text>
        <dbReference type="Rhea" id="RHEA:10488"/>
        <dbReference type="ChEBI" id="CHEBI:30616"/>
        <dbReference type="ChEBI" id="CHEBI:43474"/>
        <dbReference type="ChEBI" id="CHEBI:57455"/>
        <dbReference type="ChEBI" id="CHEBI:57457"/>
        <dbReference type="ChEBI" id="CHEBI:456216"/>
        <dbReference type="EC" id="6.3.3.2"/>
    </reaction>
</comment>
<comment type="similarity">
    <text evidence="1 4">Belongs to the 5-formyltetrahydrofolate cyclo-ligase family.</text>
</comment>
<dbReference type="Proteomes" id="UP000603200">
    <property type="component" value="Unassembled WGS sequence"/>
</dbReference>
<accession>A0ABQ3ZSC5</accession>
<dbReference type="SUPFAM" id="SSF100950">
    <property type="entry name" value="NagB/RpiA/CoA transferase-like"/>
    <property type="match status" value="1"/>
</dbReference>
<organism evidence="5 6">
    <name type="scientific">Winogradskya humida</name>
    <dbReference type="NCBI Taxonomy" id="113566"/>
    <lineage>
        <taxon>Bacteria</taxon>
        <taxon>Bacillati</taxon>
        <taxon>Actinomycetota</taxon>
        <taxon>Actinomycetes</taxon>
        <taxon>Micromonosporales</taxon>
        <taxon>Micromonosporaceae</taxon>
        <taxon>Winogradskya</taxon>
    </lineage>
</organism>
<keyword evidence="2 4" id="KW-0547">Nucleotide-binding</keyword>
<comment type="cofactor">
    <cofactor evidence="4">
        <name>Mg(2+)</name>
        <dbReference type="ChEBI" id="CHEBI:18420"/>
    </cofactor>
</comment>
<name>A0ABQ3ZSC5_9ACTN</name>
<dbReference type="InterPro" id="IPR024185">
    <property type="entry name" value="FTHF_cligase-like_sf"/>
</dbReference>
<evidence type="ECO:0000256" key="2">
    <source>
        <dbReference type="ARBA" id="ARBA00022741"/>
    </source>
</evidence>
<dbReference type="Pfam" id="PF01812">
    <property type="entry name" value="5-FTHF_cyc-lig"/>
    <property type="match status" value="1"/>
</dbReference>
<dbReference type="EC" id="6.3.3.2" evidence="4"/>
<evidence type="ECO:0000313" key="6">
    <source>
        <dbReference type="Proteomes" id="UP000603200"/>
    </source>
</evidence>
<evidence type="ECO:0000256" key="3">
    <source>
        <dbReference type="ARBA" id="ARBA00022840"/>
    </source>
</evidence>
<keyword evidence="6" id="KW-1185">Reference proteome</keyword>
<dbReference type="InterPro" id="IPR037171">
    <property type="entry name" value="NagB/RpiA_transferase-like"/>
</dbReference>
<gene>
    <name evidence="5" type="ORF">Ahu01nite_041990</name>
</gene>
<protein>
    <recommendedName>
        <fullName evidence="4">5-formyltetrahydrofolate cyclo-ligase</fullName>
        <ecNumber evidence="4">6.3.3.2</ecNumber>
    </recommendedName>
</protein>
<dbReference type="RefSeq" id="WP_203838234.1">
    <property type="nucleotide sequence ID" value="NZ_BAAATV010000010.1"/>
</dbReference>
<dbReference type="EMBL" id="BOMN01000052">
    <property type="protein sequence ID" value="GIE21097.1"/>
    <property type="molecule type" value="Genomic_DNA"/>
</dbReference>
<keyword evidence="4" id="KW-0460">Magnesium</keyword>
<evidence type="ECO:0000256" key="1">
    <source>
        <dbReference type="ARBA" id="ARBA00010638"/>
    </source>
</evidence>
<dbReference type="PANTHER" id="PTHR23407">
    <property type="entry name" value="ATPASE INHIBITOR/5-FORMYLTETRAHYDROFOLATE CYCLO-LIGASE"/>
    <property type="match status" value="1"/>
</dbReference>
<proteinExistence type="inferred from homology"/>
<keyword evidence="4" id="KW-0479">Metal-binding</keyword>
<comment type="caution">
    <text evidence="5">The sequence shown here is derived from an EMBL/GenBank/DDBJ whole genome shotgun (WGS) entry which is preliminary data.</text>
</comment>
<keyword evidence="3 4" id="KW-0067">ATP-binding</keyword>
<dbReference type="Gene3D" id="3.40.50.10420">
    <property type="entry name" value="NagB/RpiA/CoA transferase-like"/>
    <property type="match status" value="1"/>
</dbReference>